<dbReference type="SUPFAM" id="SSF56672">
    <property type="entry name" value="DNA/RNA polymerases"/>
    <property type="match status" value="1"/>
</dbReference>
<gene>
    <name evidence="2" type="primary">RE1_409</name>
    <name evidence="2" type="ORF">CK203_021887</name>
</gene>
<dbReference type="InterPro" id="IPR013103">
    <property type="entry name" value="RVT_2"/>
</dbReference>
<dbReference type="InterPro" id="IPR043502">
    <property type="entry name" value="DNA/RNA_pol_sf"/>
</dbReference>
<dbReference type="AlphaFoldDB" id="A0A438JFD9"/>
<evidence type="ECO:0000313" key="2">
    <source>
        <dbReference type="EMBL" id="RVX07669.1"/>
    </source>
</evidence>
<evidence type="ECO:0000313" key="3">
    <source>
        <dbReference type="Proteomes" id="UP000288805"/>
    </source>
</evidence>
<accession>A0A438JFD9</accession>
<organism evidence="2 3">
    <name type="scientific">Vitis vinifera</name>
    <name type="common">Grape</name>
    <dbReference type="NCBI Taxonomy" id="29760"/>
    <lineage>
        <taxon>Eukaryota</taxon>
        <taxon>Viridiplantae</taxon>
        <taxon>Streptophyta</taxon>
        <taxon>Embryophyta</taxon>
        <taxon>Tracheophyta</taxon>
        <taxon>Spermatophyta</taxon>
        <taxon>Magnoliopsida</taxon>
        <taxon>eudicotyledons</taxon>
        <taxon>Gunneridae</taxon>
        <taxon>Pentapetalae</taxon>
        <taxon>rosids</taxon>
        <taxon>Vitales</taxon>
        <taxon>Vitaceae</taxon>
        <taxon>Viteae</taxon>
        <taxon>Vitis</taxon>
    </lineage>
</organism>
<dbReference type="PANTHER" id="PTHR11439:SF470">
    <property type="entry name" value="CYSTEINE-RICH RLK (RECEPTOR-LIKE PROTEIN KINASE) 8"/>
    <property type="match status" value="1"/>
</dbReference>
<dbReference type="PANTHER" id="PTHR11439">
    <property type="entry name" value="GAG-POL-RELATED RETROTRANSPOSON"/>
    <property type="match status" value="1"/>
</dbReference>
<protein>
    <submittedName>
        <fullName evidence="2">Retrovirus-related Pol polyprotein from transposon RE1</fullName>
    </submittedName>
</protein>
<proteinExistence type="predicted"/>
<reference evidence="2 3" key="1">
    <citation type="journal article" date="2018" name="PLoS Genet.">
        <title>Population sequencing reveals clonal diversity and ancestral inbreeding in the grapevine cultivar Chardonnay.</title>
        <authorList>
            <person name="Roach M.J."/>
            <person name="Johnson D.L."/>
            <person name="Bohlmann J."/>
            <person name="van Vuuren H.J."/>
            <person name="Jones S.J."/>
            <person name="Pretorius I.S."/>
            <person name="Schmidt S.A."/>
            <person name="Borneman A.R."/>
        </authorList>
    </citation>
    <scope>NUCLEOTIDE SEQUENCE [LARGE SCALE GENOMIC DNA]</scope>
    <source>
        <strain evidence="3">cv. Chardonnay</strain>
        <tissue evidence="2">Leaf</tissue>
    </source>
</reference>
<sequence>MVEDCPYESFELLDLLHVSTYGDEEPESSESITSESPNFTIEPVSSSVPAMSLAIFHSFLRFIQGKRPFQNKSRSKNPTQTLGMKSRKWKNAMKEEMSALEKNKAWEIVERPKGKNIGDCKWIFTLKYKVDGSLEVYKARLVAKGYTQTYGVDYQETFALVAKMNNIYMNIPSGFDGNTGSKVCKLKKALYGLKQSPRAWFGRFEKGMKESGYKQSQGDHTLFIKHLATRRVTTHLVYVDNIIVTGNDEREKHEVKQRLTIEFEIKVLGKLNLYPMNPNHKLGEAKEEPVVDKRMYQRLVGRFIYLAHTRPDIAYLISMINQFMHDSREPHLQAAYRVLHYLKGNLGKGILFKKNNTLALEAYIDADCAGSLVDRRSTTGYCTFLRGEKKIFGVYVDGMKARFVTDAEDCGLSPDW</sequence>
<comment type="caution">
    <text evidence="2">The sequence shown here is derived from an EMBL/GenBank/DDBJ whole genome shotgun (WGS) entry which is preliminary data.</text>
</comment>
<feature type="domain" description="Reverse transcriptase Ty1/copia-type" evidence="1">
    <location>
        <begin position="166"/>
        <end position="274"/>
    </location>
</feature>
<name>A0A438JFD9_VITVI</name>
<evidence type="ECO:0000259" key="1">
    <source>
        <dbReference type="Pfam" id="PF07727"/>
    </source>
</evidence>
<dbReference type="Proteomes" id="UP000288805">
    <property type="component" value="Unassembled WGS sequence"/>
</dbReference>
<dbReference type="EMBL" id="QGNW01000044">
    <property type="protein sequence ID" value="RVX07669.1"/>
    <property type="molecule type" value="Genomic_DNA"/>
</dbReference>
<dbReference type="Pfam" id="PF07727">
    <property type="entry name" value="RVT_2"/>
    <property type="match status" value="1"/>
</dbReference>